<evidence type="ECO:0000313" key="1">
    <source>
        <dbReference type="EMBL" id="MBR0560044.1"/>
    </source>
</evidence>
<dbReference type="Proteomes" id="UP000677812">
    <property type="component" value="Unassembled WGS sequence"/>
</dbReference>
<comment type="caution">
    <text evidence="1">The sequence shown here is derived from an EMBL/GenBank/DDBJ whole genome shotgun (WGS) entry which is preliminary data.</text>
</comment>
<protein>
    <submittedName>
        <fullName evidence="1">Uncharacterized protein</fullName>
    </submittedName>
</protein>
<dbReference type="EMBL" id="JAGRQH010000005">
    <property type="protein sequence ID" value="MBR0560044.1"/>
    <property type="molecule type" value="Genomic_DNA"/>
</dbReference>
<accession>A0ABS5E837</accession>
<organism evidence="1 2">
    <name type="scientific">Neokomagataea anthophila</name>
    <dbReference type="NCBI Taxonomy" id="2826925"/>
    <lineage>
        <taxon>Bacteria</taxon>
        <taxon>Pseudomonadati</taxon>
        <taxon>Pseudomonadota</taxon>
        <taxon>Alphaproteobacteria</taxon>
        <taxon>Acetobacterales</taxon>
        <taxon>Acetobacteraceae</taxon>
        <taxon>Neokomagataea</taxon>
    </lineage>
</organism>
<dbReference type="RefSeq" id="WP_211682099.1">
    <property type="nucleotide sequence ID" value="NZ_JAGRQH010000005.1"/>
</dbReference>
<gene>
    <name evidence="1" type="ORF">KB213_08260</name>
</gene>
<proteinExistence type="predicted"/>
<reference evidence="1 2" key="1">
    <citation type="submission" date="2021-04" db="EMBL/GenBank/DDBJ databases">
        <title>The complete genome sequence of Neokomagataea sp. TBRC 2177.</title>
        <authorList>
            <person name="Charoenyingcharoen P."/>
            <person name="Yukphan P."/>
        </authorList>
    </citation>
    <scope>NUCLEOTIDE SEQUENCE [LARGE SCALE GENOMIC DNA]</scope>
    <source>
        <strain evidence="1 2">TBRC 2177</strain>
    </source>
</reference>
<sequence length="171" mass="19294">MKIFSDRRLPKCYSRAEWEPLGGTKAPPVLKLSFDLINQSDDPVEIVRFDVSHPSGVTFVADITELALHIYEDGKRPALISHALINEELDGKETPAQNPADRCSAPGRREYTLYCLPENAQSPVFEMTRKKLFERNIVVLTLSYRHADEGGRVRTTQLGVTVPEWKQRSAA</sequence>
<keyword evidence="2" id="KW-1185">Reference proteome</keyword>
<evidence type="ECO:0000313" key="2">
    <source>
        <dbReference type="Proteomes" id="UP000677812"/>
    </source>
</evidence>
<name>A0ABS5E837_9PROT</name>